<comment type="caution">
    <text evidence="3">The sequence shown here is derived from an EMBL/GenBank/DDBJ whole genome shotgun (WGS) entry which is preliminary data.</text>
</comment>
<reference evidence="3" key="1">
    <citation type="submission" date="2022-09" db="EMBL/GenBank/DDBJ databases">
        <title>Genome analysis and characterization of larvicidal activity of Brevibacillus strains.</title>
        <authorList>
            <person name="Patrusheva E.V."/>
            <person name="Izotova A.O."/>
            <person name="Toshchakov S.V."/>
            <person name="Sineoky S.P."/>
        </authorList>
    </citation>
    <scope>NUCLEOTIDE SEQUENCE</scope>
    <source>
        <strain evidence="3">VKPM_B-13247</strain>
    </source>
</reference>
<evidence type="ECO:0000259" key="1">
    <source>
        <dbReference type="Pfam" id="PF03354"/>
    </source>
</evidence>
<gene>
    <name evidence="3" type="ORF">O0554_02800</name>
</gene>
<protein>
    <submittedName>
        <fullName evidence="3">Terminase large subunit</fullName>
    </submittedName>
</protein>
<name>A0AAP3DEX2_BRELA</name>
<dbReference type="PANTHER" id="PTHR41287">
    <property type="match status" value="1"/>
</dbReference>
<dbReference type="Proteomes" id="UP001077662">
    <property type="component" value="Unassembled WGS sequence"/>
</dbReference>
<organism evidence="3 4">
    <name type="scientific">Brevibacillus laterosporus</name>
    <name type="common">Bacillus laterosporus</name>
    <dbReference type="NCBI Taxonomy" id="1465"/>
    <lineage>
        <taxon>Bacteria</taxon>
        <taxon>Bacillati</taxon>
        <taxon>Bacillota</taxon>
        <taxon>Bacilli</taxon>
        <taxon>Bacillales</taxon>
        <taxon>Paenibacillaceae</taxon>
        <taxon>Brevibacillus</taxon>
    </lineage>
</organism>
<proteinExistence type="predicted"/>
<dbReference type="PANTHER" id="PTHR41287:SF1">
    <property type="entry name" value="PROTEIN YMFN"/>
    <property type="match status" value="1"/>
</dbReference>
<dbReference type="InterPro" id="IPR027417">
    <property type="entry name" value="P-loop_NTPase"/>
</dbReference>
<dbReference type="EMBL" id="JAPTNE010000003">
    <property type="protein sequence ID" value="MCZ0805850.1"/>
    <property type="molecule type" value="Genomic_DNA"/>
</dbReference>
<evidence type="ECO:0000313" key="3">
    <source>
        <dbReference type="EMBL" id="MCZ0805850.1"/>
    </source>
</evidence>
<evidence type="ECO:0000259" key="2">
    <source>
        <dbReference type="Pfam" id="PF20441"/>
    </source>
</evidence>
<dbReference type="InterPro" id="IPR046461">
    <property type="entry name" value="TerL_ATPase"/>
</dbReference>
<dbReference type="InterPro" id="IPR046462">
    <property type="entry name" value="TerL_nuclease"/>
</dbReference>
<dbReference type="GO" id="GO:0004519">
    <property type="term" value="F:endonuclease activity"/>
    <property type="evidence" value="ECO:0007669"/>
    <property type="project" value="InterPro"/>
</dbReference>
<dbReference type="Gene3D" id="3.40.50.300">
    <property type="entry name" value="P-loop containing nucleotide triphosphate hydrolases"/>
    <property type="match status" value="1"/>
</dbReference>
<dbReference type="RefSeq" id="WP_258432832.1">
    <property type="nucleotide sequence ID" value="NZ_JANSGW010000003.1"/>
</dbReference>
<feature type="domain" description="Terminase large subunit-like endonuclease" evidence="2">
    <location>
        <begin position="264"/>
        <end position="555"/>
    </location>
</feature>
<feature type="domain" description="Terminase large subunit-like ATPase" evidence="1">
    <location>
        <begin position="80"/>
        <end position="252"/>
    </location>
</feature>
<accession>A0AAP3DEX2</accession>
<dbReference type="Pfam" id="PF20441">
    <property type="entry name" value="TerL_nuclease"/>
    <property type="match status" value="1"/>
</dbReference>
<dbReference type="AlphaFoldDB" id="A0AAP3DEX2"/>
<sequence>MIKQFLTDYSLDVLDGEVIACEKHKWACQRFLRDIEREGTDEFPFIFDDEKALRFFQWMNLFRHTKGVLVGEKIEPHEIQYFVFGNIYGWMHRDTGYRRFKKAYWQVGRKNAKSQSLSCVASYEAMALGENMSEVYCAATKKDQAKIVWKETKAMLDGCSELKGKYKVAYGEIVHPKSQSIIKALSKQDGKTGDGLNPQCGIIDEYHAHETDEIYEVIDSGMISRAQPLFMIITTAGTNLNAPCYRSEYDYVSRLLDPNRHETENEEYFAMVNELDKDEEGNLIDDIKDESVWGKANPIACSYPEGIKNIHSKLVEALEKPEKMGKFLTKNMNVWANYGAASYMPMYKWHSCSIILPTVDIKRFPCYIGMDLSITTDITSIGGVHPLGDDMFFVWQHSFIPKEKLAERMKTDKAPYDLWIKQGWLEVTPGEVVDYSFVEAYLKRIRDEGYKILEVDYDKYNATHLAQTLDSDGFEMVIIPQSIKHLSEPTKSFRDHVYQKKIIHAGDGMLAWAIGNAVTKLDSEENMKLDKKKSKDRIDPIAAVINGFTRAICQEDSRSVYEKREPRSL</sequence>
<dbReference type="InterPro" id="IPR005021">
    <property type="entry name" value="Terminase_largesu-like"/>
</dbReference>
<dbReference type="Pfam" id="PF03354">
    <property type="entry name" value="TerL_ATPase"/>
    <property type="match status" value="1"/>
</dbReference>
<evidence type="ECO:0000313" key="4">
    <source>
        <dbReference type="Proteomes" id="UP001077662"/>
    </source>
</evidence>